<dbReference type="InterPro" id="IPR039422">
    <property type="entry name" value="MarR/SlyA-like"/>
</dbReference>
<evidence type="ECO:0000256" key="2">
    <source>
        <dbReference type="ARBA" id="ARBA00023125"/>
    </source>
</evidence>
<dbReference type="InterPro" id="IPR000835">
    <property type="entry name" value="HTH_MarR-typ"/>
</dbReference>
<evidence type="ECO:0000256" key="3">
    <source>
        <dbReference type="ARBA" id="ARBA00023163"/>
    </source>
</evidence>
<name>A0A844AMZ9_9RHOB</name>
<dbReference type="Gene3D" id="1.10.10.10">
    <property type="entry name" value="Winged helix-like DNA-binding domain superfamily/Winged helix DNA-binding domain"/>
    <property type="match status" value="1"/>
</dbReference>
<dbReference type="PANTHER" id="PTHR33164">
    <property type="entry name" value="TRANSCRIPTIONAL REGULATOR, MARR FAMILY"/>
    <property type="match status" value="1"/>
</dbReference>
<dbReference type="InterPro" id="IPR036390">
    <property type="entry name" value="WH_DNA-bd_sf"/>
</dbReference>
<proteinExistence type="predicted"/>
<keyword evidence="6" id="KW-1185">Reference proteome</keyword>
<keyword evidence="3" id="KW-0804">Transcription</keyword>
<dbReference type="SUPFAM" id="SSF46785">
    <property type="entry name" value="Winged helix' DNA-binding domain"/>
    <property type="match status" value="1"/>
</dbReference>
<keyword evidence="1" id="KW-0805">Transcription regulation</keyword>
<feature type="domain" description="HTH marR-type" evidence="4">
    <location>
        <begin position="11"/>
        <end position="143"/>
    </location>
</feature>
<evidence type="ECO:0000313" key="5">
    <source>
        <dbReference type="EMBL" id="MQY43810.1"/>
    </source>
</evidence>
<dbReference type="PROSITE" id="PS50995">
    <property type="entry name" value="HTH_MARR_2"/>
    <property type="match status" value="1"/>
</dbReference>
<dbReference type="PROSITE" id="PS01117">
    <property type="entry name" value="HTH_MARR_1"/>
    <property type="match status" value="1"/>
</dbReference>
<dbReference type="Pfam" id="PF01047">
    <property type="entry name" value="MarR"/>
    <property type="match status" value="1"/>
</dbReference>
<dbReference type="NCBIfam" id="TIGR02337">
    <property type="entry name" value="HpaR"/>
    <property type="match status" value="1"/>
</dbReference>
<evidence type="ECO:0000259" key="4">
    <source>
        <dbReference type="PROSITE" id="PS50995"/>
    </source>
</evidence>
<dbReference type="InterPro" id="IPR023187">
    <property type="entry name" value="Tscrpt_reg_MarR-type_CS"/>
</dbReference>
<dbReference type="AlphaFoldDB" id="A0A844AMZ9"/>
<dbReference type="GO" id="GO:0003677">
    <property type="term" value="F:DNA binding"/>
    <property type="evidence" value="ECO:0007669"/>
    <property type="project" value="UniProtKB-KW"/>
</dbReference>
<dbReference type="SMART" id="SM00347">
    <property type="entry name" value="HTH_MARR"/>
    <property type="match status" value="1"/>
</dbReference>
<evidence type="ECO:0000256" key="1">
    <source>
        <dbReference type="ARBA" id="ARBA00023015"/>
    </source>
</evidence>
<protein>
    <submittedName>
        <fullName evidence="5">Homoprotocatechuate degradation operon regulator HpaR</fullName>
    </submittedName>
</protein>
<organism evidence="5 6">
    <name type="scientific">Tritonibacter aquimaris</name>
    <dbReference type="NCBI Taxonomy" id="2663379"/>
    <lineage>
        <taxon>Bacteria</taxon>
        <taxon>Pseudomonadati</taxon>
        <taxon>Pseudomonadota</taxon>
        <taxon>Alphaproteobacteria</taxon>
        <taxon>Rhodobacterales</taxon>
        <taxon>Paracoccaceae</taxon>
        <taxon>Tritonibacter</taxon>
    </lineage>
</organism>
<gene>
    <name evidence="5" type="primary">hpaR</name>
    <name evidence="5" type="ORF">GG681_14285</name>
</gene>
<dbReference type="PRINTS" id="PR00598">
    <property type="entry name" value="HTHMARR"/>
</dbReference>
<accession>A0A844AMZ9</accession>
<dbReference type="RefSeq" id="WP_153548706.1">
    <property type="nucleotide sequence ID" value="NZ_WIXK01000008.1"/>
</dbReference>
<sequence length="146" mass="16820">MTSQSHTKRTARSLPIALLRARETVMAPIRDMLQDIHLTEQKWRTLRVLDELGEVEQSTIAHEACLLLPSLTRILRTMEADGHVTRRRDKDDKRRTMVRITDAGRAVLENNLATSLEISRNIEEQMGREKLDQLLDLLEELQAIKA</sequence>
<dbReference type="GO" id="GO:0045892">
    <property type="term" value="P:negative regulation of DNA-templated transcription"/>
    <property type="evidence" value="ECO:0007669"/>
    <property type="project" value="InterPro"/>
</dbReference>
<dbReference type="InterPro" id="IPR036388">
    <property type="entry name" value="WH-like_DNA-bd_sf"/>
</dbReference>
<dbReference type="GO" id="GO:0006950">
    <property type="term" value="P:response to stress"/>
    <property type="evidence" value="ECO:0007669"/>
    <property type="project" value="TreeGrafter"/>
</dbReference>
<dbReference type="InterPro" id="IPR012712">
    <property type="entry name" value="HpaR/FarR"/>
</dbReference>
<reference evidence="5 6" key="1">
    <citation type="submission" date="2019-10" db="EMBL/GenBank/DDBJ databases">
        <title>Epibacterium sp. nov., isolated from seawater.</title>
        <authorList>
            <person name="Zhang X."/>
            <person name="Li N."/>
        </authorList>
    </citation>
    <scope>NUCLEOTIDE SEQUENCE [LARGE SCALE GENOMIC DNA]</scope>
    <source>
        <strain evidence="5 6">SM1969</strain>
    </source>
</reference>
<dbReference type="PANTHER" id="PTHR33164:SF13">
    <property type="entry name" value="4-HYDROXYPHENYLACETATE CATABOLISM PROTEIN"/>
    <property type="match status" value="1"/>
</dbReference>
<evidence type="ECO:0000313" key="6">
    <source>
        <dbReference type="Proteomes" id="UP000436694"/>
    </source>
</evidence>
<dbReference type="GO" id="GO:0003700">
    <property type="term" value="F:DNA-binding transcription factor activity"/>
    <property type="evidence" value="ECO:0007669"/>
    <property type="project" value="InterPro"/>
</dbReference>
<dbReference type="Proteomes" id="UP000436694">
    <property type="component" value="Unassembled WGS sequence"/>
</dbReference>
<dbReference type="EMBL" id="WIXK01000008">
    <property type="protein sequence ID" value="MQY43810.1"/>
    <property type="molecule type" value="Genomic_DNA"/>
</dbReference>
<comment type="caution">
    <text evidence="5">The sequence shown here is derived from an EMBL/GenBank/DDBJ whole genome shotgun (WGS) entry which is preliminary data.</text>
</comment>
<keyword evidence="2" id="KW-0238">DNA-binding</keyword>